<protein>
    <recommendedName>
        <fullName evidence="14">Peptidase S1 domain-containing protein</fullName>
    </recommendedName>
</protein>
<proteinExistence type="inferred from homology"/>
<keyword evidence="8" id="KW-0720">Serine protease</keyword>
<dbReference type="SUPFAM" id="SSF50494">
    <property type="entry name" value="Trypsin-like serine proteases"/>
    <property type="match status" value="2"/>
</dbReference>
<dbReference type="CDD" id="cd00190">
    <property type="entry name" value="Tryp_SPc"/>
    <property type="match status" value="2"/>
</dbReference>
<dbReference type="InterPro" id="IPR009003">
    <property type="entry name" value="Peptidase_S1_PA"/>
</dbReference>
<keyword evidence="4" id="KW-0645">Protease</keyword>
<keyword evidence="10" id="KW-1015">Disulfide bond</keyword>
<dbReference type="FunFam" id="2.40.10.10:FF:000120">
    <property type="entry name" value="Putative serine protease"/>
    <property type="match status" value="2"/>
</dbReference>
<evidence type="ECO:0000256" key="1">
    <source>
        <dbReference type="ARBA" id="ARBA00004239"/>
    </source>
</evidence>
<evidence type="ECO:0000256" key="3">
    <source>
        <dbReference type="ARBA" id="ARBA00022659"/>
    </source>
</evidence>
<dbReference type="PRINTS" id="PR00722">
    <property type="entry name" value="CHYMOTRYPSIN"/>
</dbReference>
<comment type="similarity">
    <text evidence="2">Belongs to the peptidase S1 family.</text>
</comment>
<feature type="signal peptide" evidence="13">
    <location>
        <begin position="1"/>
        <end position="27"/>
    </location>
</feature>
<comment type="catalytic activity">
    <reaction evidence="11">
        <text>Preferential cleavage: Arg-|-Xaa, Lys-|-Xaa.</text>
        <dbReference type="EC" id="3.4.21.4"/>
    </reaction>
</comment>
<dbReference type="PANTHER" id="PTHR24276:SF91">
    <property type="entry name" value="AT26814P-RELATED"/>
    <property type="match status" value="1"/>
</dbReference>
<dbReference type="PROSITE" id="PS50240">
    <property type="entry name" value="TRYPSIN_DOM"/>
    <property type="match status" value="2"/>
</dbReference>
<dbReference type="InterPro" id="IPR001254">
    <property type="entry name" value="Trypsin_dom"/>
</dbReference>
<accession>A0A9Q0BQ51</accession>
<evidence type="ECO:0000259" key="14">
    <source>
        <dbReference type="PROSITE" id="PS50240"/>
    </source>
</evidence>
<comment type="subcellular location">
    <subcellularLocation>
        <location evidence="1">Secreted</location>
        <location evidence="1">Extracellular space</location>
    </subcellularLocation>
</comment>
<reference evidence="15" key="1">
    <citation type="journal article" date="2023" name="Genome Biol. Evol.">
        <title>Long-read-based Genome Assembly of Drosophila gunungcola Reveals Fewer Chemosensory Genes in Flower-breeding Species.</title>
        <authorList>
            <person name="Negi A."/>
            <person name="Liao B.Y."/>
            <person name="Yeh S.D."/>
        </authorList>
    </citation>
    <scope>NUCLEOTIDE SEQUENCE</scope>
    <source>
        <strain evidence="15">Sukarami</strain>
    </source>
</reference>
<dbReference type="InterPro" id="IPR050430">
    <property type="entry name" value="Peptidase_S1"/>
</dbReference>
<evidence type="ECO:0000256" key="9">
    <source>
        <dbReference type="ARBA" id="ARBA00023145"/>
    </source>
</evidence>
<comment type="catalytic activity">
    <reaction evidence="12">
        <text>Selective cleavage of 103-Arg-|-Ser-104 and 124-Ile-|-Ile-125 bonds in Limulus clotting factor B to form activated factor B. Cleavage of -Pro-Arg-|-Xaa- bonds in synthetic substrates.</text>
        <dbReference type="EC" id="3.4.21.84"/>
    </reaction>
</comment>
<evidence type="ECO:0000256" key="6">
    <source>
        <dbReference type="ARBA" id="ARBA00022801"/>
    </source>
</evidence>
<dbReference type="GO" id="GO:0004252">
    <property type="term" value="F:serine-type endopeptidase activity"/>
    <property type="evidence" value="ECO:0007669"/>
    <property type="project" value="UniProtKB-EC"/>
</dbReference>
<dbReference type="GO" id="GO:0005576">
    <property type="term" value="C:extracellular region"/>
    <property type="evidence" value="ECO:0007669"/>
    <property type="project" value="UniProtKB-SubCell"/>
</dbReference>
<name>A0A9Q0BQ51_9MUSC</name>
<dbReference type="PROSITE" id="PS00134">
    <property type="entry name" value="TRYPSIN_HIS"/>
    <property type="match status" value="1"/>
</dbReference>
<dbReference type="PANTHER" id="PTHR24276">
    <property type="entry name" value="POLYSERASE-RELATED"/>
    <property type="match status" value="1"/>
</dbReference>
<dbReference type="GO" id="GO:0042381">
    <property type="term" value="P:hemolymph coagulation"/>
    <property type="evidence" value="ECO:0007669"/>
    <property type="project" value="UniProtKB-KW"/>
</dbReference>
<dbReference type="Gene3D" id="2.40.10.10">
    <property type="entry name" value="Trypsin-like serine proteases"/>
    <property type="match status" value="3"/>
</dbReference>
<evidence type="ECO:0000256" key="5">
    <source>
        <dbReference type="ARBA" id="ARBA00022729"/>
    </source>
</evidence>
<dbReference type="EMBL" id="JAMKOV010000004">
    <property type="protein sequence ID" value="KAI8040492.1"/>
    <property type="molecule type" value="Genomic_DNA"/>
</dbReference>
<evidence type="ECO:0000256" key="7">
    <source>
        <dbReference type="ARBA" id="ARBA00022820"/>
    </source>
</evidence>
<dbReference type="InterPro" id="IPR001314">
    <property type="entry name" value="Peptidase_S1A"/>
</dbReference>
<keyword evidence="3" id="KW-0768">Sushi</keyword>
<dbReference type="Proteomes" id="UP001059596">
    <property type="component" value="Unassembled WGS sequence"/>
</dbReference>
<keyword evidence="9" id="KW-0865">Zymogen</keyword>
<dbReference type="InterPro" id="IPR018114">
    <property type="entry name" value="TRYPSIN_HIS"/>
</dbReference>
<feature type="chain" id="PRO_5040345026" description="Peptidase S1 domain-containing protein" evidence="13">
    <location>
        <begin position="28"/>
        <end position="526"/>
    </location>
</feature>
<keyword evidence="5 13" id="KW-0732">Signal</keyword>
<gene>
    <name evidence="15" type="ORF">M5D96_006435</name>
</gene>
<keyword evidence="16" id="KW-1185">Reference proteome</keyword>
<organism evidence="15 16">
    <name type="scientific">Drosophila gunungcola</name>
    <name type="common">fruit fly</name>
    <dbReference type="NCBI Taxonomy" id="103775"/>
    <lineage>
        <taxon>Eukaryota</taxon>
        <taxon>Metazoa</taxon>
        <taxon>Ecdysozoa</taxon>
        <taxon>Arthropoda</taxon>
        <taxon>Hexapoda</taxon>
        <taxon>Insecta</taxon>
        <taxon>Pterygota</taxon>
        <taxon>Neoptera</taxon>
        <taxon>Endopterygota</taxon>
        <taxon>Diptera</taxon>
        <taxon>Brachycera</taxon>
        <taxon>Muscomorpha</taxon>
        <taxon>Ephydroidea</taxon>
        <taxon>Drosophilidae</taxon>
        <taxon>Drosophila</taxon>
        <taxon>Sophophora</taxon>
    </lineage>
</organism>
<sequence>MVFGKIGSVSGLALFAYLWILAAGGQQRSPAWSGYYIDNGTHYMLFEGPRTKDQSFFRGNISSNPAINALEAVDYLPTRIVNGKRIKCTRAPYQCSLHFDNYFICGCVILSRRWILTAQHCKVGNPGRYTVRAGSAQQRRGGQLRHVQKTVCHAGYSEYTMKNDLCMMKLKSPLKLGRCVQKVRLPARRCKRVPKCYLASGWGLTSANAQNVQRYLRGVIVCRVKRRKCQNDYRGTGIKIYKQMICAKRKNRDTCSGDSGGPLVHQGVLYGITSFGIGCARAKYPGVYVNERIIGGVELPIHLSPWLASLSVNGNYSCSSALITTQWLVTAGHCVYYPGRYMLRAGSAYADEGGQERDVARIILHPEFKIRTLDNDIALLRTSKSFRLGGNVQLVKLPLPGLSVLPRNLLVAGWGTVSANDSDSSPRLRGTLVEAIDQRRCRRLYFHLNRPITDNMLCAAAAGRDHCYGDSGAPLVHRGSSYGIVSFAHGCADAHFPGVYTRLANYVTWIFNVLEADNEININGME</sequence>
<evidence type="ECO:0000256" key="4">
    <source>
        <dbReference type="ARBA" id="ARBA00022670"/>
    </source>
</evidence>
<feature type="domain" description="Peptidase S1" evidence="14">
    <location>
        <begin position="293"/>
        <end position="515"/>
    </location>
</feature>
<evidence type="ECO:0000256" key="2">
    <source>
        <dbReference type="ARBA" id="ARBA00007664"/>
    </source>
</evidence>
<comment type="caution">
    <text evidence="15">The sequence shown here is derived from an EMBL/GenBank/DDBJ whole genome shotgun (WGS) entry which is preliminary data.</text>
</comment>
<evidence type="ECO:0000256" key="8">
    <source>
        <dbReference type="ARBA" id="ARBA00022825"/>
    </source>
</evidence>
<keyword evidence="7" id="KW-0353">Hemolymph clotting</keyword>
<evidence type="ECO:0000313" key="15">
    <source>
        <dbReference type="EMBL" id="KAI8040492.1"/>
    </source>
</evidence>
<dbReference type="SMART" id="SM00020">
    <property type="entry name" value="Tryp_SPc"/>
    <property type="match status" value="2"/>
</dbReference>
<evidence type="ECO:0000256" key="13">
    <source>
        <dbReference type="SAM" id="SignalP"/>
    </source>
</evidence>
<evidence type="ECO:0000256" key="12">
    <source>
        <dbReference type="ARBA" id="ARBA00052079"/>
    </source>
</evidence>
<evidence type="ECO:0000256" key="10">
    <source>
        <dbReference type="ARBA" id="ARBA00023157"/>
    </source>
</evidence>
<dbReference type="AlphaFoldDB" id="A0A9Q0BQ51"/>
<evidence type="ECO:0000256" key="11">
    <source>
        <dbReference type="ARBA" id="ARBA00036320"/>
    </source>
</evidence>
<dbReference type="InterPro" id="IPR043504">
    <property type="entry name" value="Peptidase_S1_PA_chymotrypsin"/>
</dbReference>
<feature type="domain" description="Peptidase S1" evidence="14">
    <location>
        <begin position="80"/>
        <end position="290"/>
    </location>
</feature>
<keyword evidence="6" id="KW-0378">Hydrolase</keyword>
<evidence type="ECO:0000313" key="16">
    <source>
        <dbReference type="Proteomes" id="UP001059596"/>
    </source>
</evidence>
<dbReference type="GO" id="GO:0006508">
    <property type="term" value="P:proteolysis"/>
    <property type="evidence" value="ECO:0007669"/>
    <property type="project" value="UniProtKB-KW"/>
</dbReference>
<dbReference type="Pfam" id="PF00089">
    <property type="entry name" value="Trypsin"/>
    <property type="match status" value="2"/>
</dbReference>